<dbReference type="Proteomes" id="UP001163105">
    <property type="component" value="Unassembled WGS sequence"/>
</dbReference>
<evidence type="ECO:0000313" key="2">
    <source>
        <dbReference type="Proteomes" id="UP001163105"/>
    </source>
</evidence>
<sequence>MAKLDLSTTIAAHFDTCLHNAGFINLHFKVFKVPIAVWTKDKTLRLIGLYQKRAAKDFISVFAGRPLRPLDLTQPAYSAPSSVFICGSQGSGKSYTLSCMLENFLAASEANTLPRPLTGVVFHYDSFTSDTSGTPCEAAYLSSHQRIKRVYGKIPNVNVEELRFDEADLNTKRMLDMMAAGSVQGGTMPLYLHVVTRILRELRITQQQHHSSFNYLAFKEALEAEDLTAGQRCPLQQRLDTLESFLVNEQVSQVQASSNKKKSAASIKRGTNWAPVAGQLTIVDLSCPCVTAEAACALFNICLSLFLEQPSTIGRVVALDEAHNRDFYQSLKRSLRQPHHLEEDDFIITFPLQKLKLNIYSLFNSDRGQRIILSDPKLLVYDEGEKYPTLSAFVSTFGEPYEPDFPVAEEPIVEWEPEIGGGYDVEVVAGNIERRVEIRLE</sequence>
<reference evidence="1" key="1">
    <citation type="submission" date="2023-01" db="EMBL/GenBank/DDBJ databases">
        <title>The growth and conidiation of Purpureocillium lavendulum are regulated by nitrogen source and histone H3K14 acetylation.</title>
        <authorList>
            <person name="Tang P."/>
            <person name="Han J."/>
            <person name="Zhang C."/>
            <person name="Tang P."/>
            <person name="Qi F."/>
            <person name="Zhang K."/>
            <person name="Liang L."/>
        </authorList>
    </citation>
    <scope>NUCLEOTIDE SEQUENCE</scope>
    <source>
        <strain evidence="1">YMF1.00683</strain>
    </source>
</reference>
<evidence type="ECO:0000313" key="1">
    <source>
        <dbReference type="EMBL" id="KAJ6436754.1"/>
    </source>
</evidence>
<proteinExistence type="predicted"/>
<comment type="caution">
    <text evidence="1">The sequence shown here is derived from an EMBL/GenBank/DDBJ whole genome shotgun (WGS) entry which is preliminary data.</text>
</comment>
<protein>
    <submittedName>
        <fullName evidence="1">Nitrogen assimilation transcription factor nit-4</fullName>
    </submittedName>
</protein>
<organism evidence="1 2">
    <name type="scientific">Purpureocillium lavendulum</name>
    <dbReference type="NCBI Taxonomy" id="1247861"/>
    <lineage>
        <taxon>Eukaryota</taxon>
        <taxon>Fungi</taxon>
        <taxon>Dikarya</taxon>
        <taxon>Ascomycota</taxon>
        <taxon>Pezizomycotina</taxon>
        <taxon>Sordariomycetes</taxon>
        <taxon>Hypocreomycetidae</taxon>
        <taxon>Hypocreales</taxon>
        <taxon>Ophiocordycipitaceae</taxon>
        <taxon>Purpureocillium</taxon>
    </lineage>
</organism>
<dbReference type="AlphaFoldDB" id="A0AB34FCP5"/>
<keyword evidence="2" id="KW-1185">Reference proteome</keyword>
<name>A0AB34FCP5_9HYPO</name>
<dbReference type="EMBL" id="JAQHRD010000017">
    <property type="protein sequence ID" value="KAJ6436754.1"/>
    <property type="molecule type" value="Genomic_DNA"/>
</dbReference>
<gene>
    <name evidence="1" type="ORF">O9K51_10720</name>
</gene>
<accession>A0AB34FCP5</accession>